<dbReference type="SUPFAM" id="SSF74650">
    <property type="entry name" value="Galactose mutarotase-like"/>
    <property type="match status" value="1"/>
</dbReference>
<dbReference type="GO" id="GO:0005975">
    <property type="term" value="P:carbohydrate metabolic process"/>
    <property type="evidence" value="ECO:0007669"/>
    <property type="project" value="InterPro"/>
</dbReference>
<dbReference type="PANTHER" id="PTHR11122">
    <property type="entry name" value="APOSPORY-ASSOCIATED PROTEIN C-RELATED"/>
    <property type="match status" value="1"/>
</dbReference>
<proteinExistence type="predicted"/>
<name>A0A380LIY0_9FIRM</name>
<dbReference type="InterPro" id="IPR014718">
    <property type="entry name" value="GH-type_carb-bd"/>
</dbReference>
<dbReference type="Pfam" id="PF01263">
    <property type="entry name" value="Aldose_epim"/>
    <property type="match status" value="1"/>
</dbReference>
<dbReference type="GeneID" id="77461125"/>
<dbReference type="Proteomes" id="UP000255523">
    <property type="component" value="Unassembled WGS sequence"/>
</dbReference>
<dbReference type="Gene3D" id="2.70.98.10">
    <property type="match status" value="1"/>
</dbReference>
<keyword evidence="2" id="KW-1185">Reference proteome</keyword>
<dbReference type="RefSeq" id="WP_022790270.1">
    <property type="nucleotide sequence ID" value="NZ_CAMNNH010000025.1"/>
</dbReference>
<dbReference type="OrthoDB" id="9795355at2"/>
<dbReference type="EMBL" id="UHFX01000003">
    <property type="protein sequence ID" value="SUO03271.1"/>
    <property type="molecule type" value="Genomic_DNA"/>
</dbReference>
<dbReference type="InterPro" id="IPR008183">
    <property type="entry name" value="Aldose_1/G6P_1-epimerase"/>
</dbReference>
<protein>
    <submittedName>
        <fullName evidence="1">LacX protein</fullName>
    </submittedName>
</protein>
<reference evidence="1 2" key="1">
    <citation type="submission" date="2018-06" db="EMBL/GenBank/DDBJ databases">
        <authorList>
            <consortium name="Pathogen Informatics"/>
            <person name="Doyle S."/>
        </authorList>
    </citation>
    <scope>NUCLEOTIDE SEQUENCE [LARGE SCALE GENOMIC DNA]</scope>
    <source>
        <strain evidence="1 2">NCTC11087</strain>
    </source>
</reference>
<dbReference type="GO" id="GO:0016853">
    <property type="term" value="F:isomerase activity"/>
    <property type="evidence" value="ECO:0007669"/>
    <property type="project" value="InterPro"/>
</dbReference>
<dbReference type="PANTHER" id="PTHR11122:SF13">
    <property type="entry name" value="GLUCOSE-6-PHOSPHATE 1-EPIMERASE"/>
    <property type="match status" value="1"/>
</dbReference>
<gene>
    <name evidence="1" type="primary">lacX</name>
    <name evidence="1" type="ORF">NCTC11087_00127</name>
</gene>
<evidence type="ECO:0000313" key="2">
    <source>
        <dbReference type="Proteomes" id="UP000255523"/>
    </source>
</evidence>
<dbReference type="AlphaFoldDB" id="A0A380LIY0"/>
<accession>A0A380LIY0</accession>
<dbReference type="GO" id="GO:0030246">
    <property type="term" value="F:carbohydrate binding"/>
    <property type="evidence" value="ECO:0007669"/>
    <property type="project" value="InterPro"/>
</dbReference>
<sequence length="287" mass="34012">MAYVLENEQCRVECIERAGQIQHFLDKDRQVEIMYQGDQGWSGLNPTLFPIVGNTWTKDYKINGQTYAMKNHGLIRYADLVGKQEKDAIVFTYDSNEETRKQYPFDFHYEMKYRLEGKKLYIDYTITNTGNEIMPFTFGLHPAFRIPQVEGEAFEDYAFVFEKEEHAKQFVMDPSGQTPYSLKDVTFKEWKCSRQDIEEAATIIYQDLQSKYLTVCWKKEPRLRFDFEQFPYLAIWTHPKTSDFICIEPWYGHADFEPGHDDFYQREGTMLLKPQETFTTGYSFEAL</sequence>
<dbReference type="InterPro" id="IPR011013">
    <property type="entry name" value="Gal_mutarotase_sf_dom"/>
</dbReference>
<evidence type="ECO:0000313" key="1">
    <source>
        <dbReference type="EMBL" id="SUO03271.1"/>
    </source>
</evidence>
<organism evidence="1 2">
    <name type="scientific">Faecalicoccus pleomorphus</name>
    <dbReference type="NCBI Taxonomy" id="1323"/>
    <lineage>
        <taxon>Bacteria</taxon>
        <taxon>Bacillati</taxon>
        <taxon>Bacillota</taxon>
        <taxon>Erysipelotrichia</taxon>
        <taxon>Erysipelotrichales</taxon>
        <taxon>Erysipelotrichaceae</taxon>
        <taxon>Faecalicoccus</taxon>
    </lineage>
</organism>